<evidence type="ECO:0000313" key="2">
    <source>
        <dbReference type="Proteomes" id="UP001187192"/>
    </source>
</evidence>
<dbReference type="Gramene" id="FCD_00036571-RA">
    <property type="protein sequence ID" value="FCD_00036571-RA:cds"/>
    <property type="gene ID" value="FCD_00036571"/>
</dbReference>
<dbReference type="Gramene" id="FCD_00020451-RA">
    <property type="protein sequence ID" value="FCD_00020451-RA:cds"/>
    <property type="gene ID" value="FCD_00020451"/>
</dbReference>
<comment type="caution">
    <text evidence="1">The sequence shown here is derived from an EMBL/GenBank/DDBJ whole genome shotgun (WGS) entry which is preliminary data.</text>
</comment>
<dbReference type="Proteomes" id="UP001187192">
    <property type="component" value="Unassembled WGS sequence"/>
</dbReference>
<keyword evidence="2" id="KW-1185">Reference proteome</keyword>
<protein>
    <submittedName>
        <fullName evidence="1">Uncharacterized protein</fullName>
    </submittedName>
</protein>
<dbReference type="EMBL" id="BTGU01000039">
    <property type="protein sequence ID" value="GMN51748.1"/>
    <property type="molecule type" value="Genomic_DNA"/>
</dbReference>
<sequence>MRSRFPPELATVAIAQSWRALVPIVQPAGAPSGC</sequence>
<proteinExistence type="predicted"/>
<accession>A0AA88AS30</accession>
<name>A0AA88AS30_FICCA</name>
<evidence type="ECO:0000313" key="1">
    <source>
        <dbReference type="EMBL" id="GMN51748.1"/>
    </source>
</evidence>
<organism evidence="1 2">
    <name type="scientific">Ficus carica</name>
    <name type="common">Common fig</name>
    <dbReference type="NCBI Taxonomy" id="3494"/>
    <lineage>
        <taxon>Eukaryota</taxon>
        <taxon>Viridiplantae</taxon>
        <taxon>Streptophyta</taxon>
        <taxon>Embryophyta</taxon>
        <taxon>Tracheophyta</taxon>
        <taxon>Spermatophyta</taxon>
        <taxon>Magnoliopsida</taxon>
        <taxon>eudicotyledons</taxon>
        <taxon>Gunneridae</taxon>
        <taxon>Pentapetalae</taxon>
        <taxon>rosids</taxon>
        <taxon>fabids</taxon>
        <taxon>Rosales</taxon>
        <taxon>Moraceae</taxon>
        <taxon>Ficeae</taxon>
        <taxon>Ficus</taxon>
    </lineage>
</organism>
<dbReference type="AlphaFoldDB" id="A0AA88AS30"/>
<reference evidence="1" key="1">
    <citation type="submission" date="2023-07" db="EMBL/GenBank/DDBJ databases">
        <title>draft genome sequence of fig (Ficus carica).</title>
        <authorList>
            <person name="Takahashi T."/>
            <person name="Nishimura K."/>
        </authorList>
    </citation>
    <scope>NUCLEOTIDE SEQUENCE</scope>
</reference>
<gene>
    <name evidence="1" type="ORF">TIFTF001_020899</name>
</gene>